<dbReference type="AlphaFoldDB" id="A0A2H0KKY6"/>
<evidence type="ECO:0000313" key="2">
    <source>
        <dbReference type="Proteomes" id="UP000229497"/>
    </source>
</evidence>
<organism evidence="1 2">
    <name type="scientific">Candidatus Roizmanbacteria bacterium CG11_big_fil_rev_8_21_14_0_20_37_16</name>
    <dbReference type="NCBI Taxonomy" id="1974857"/>
    <lineage>
        <taxon>Bacteria</taxon>
        <taxon>Candidatus Roizmaniibacteriota</taxon>
    </lineage>
</organism>
<reference evidence="1 2" key="1">
    <citation type="submission" date="2017-09" db="EMBL/GenBank/DDBJ databases">
        <title>Depth-based differentiation of microbial function through sediment-hosted aquifers and enrichment of novel symbionts in the deep terrestrial subsurface.</title>
        <authorList>
            <person name="Probst A.J."/>
            <person name="Ladd B."/>
            <person name="Jarett J.K."/>
            <person name="Geller-Mcgrath D.E."/>
            <person name="Sieber C.M."/>
            <person name="Emerson J.B."/>
            <person name="Anantharaman K."/>
            <person name="Thomas B.C."/>
            <person name="Malmstrom R."/>
            <person name="Stieglmeier M."/>
            <person name="Klingl A."/>
            <person name="Woyke T."/>
            <person name="Ryan C.M."/>
            <person name="Banfield J.F."/>
        </authorList>
    </citation>
    <scope>NUCLEOTIDE SEQUENCE [LARGE SCALE GENOMIC DNA]</scope>
    <source>
        <strain evidence="1">CG11_big_fil_rev_8_21_14_0_20_37_16</strain>
    </source>
</reference>
<comment type="caution">
    <text evidence="1">The sequence shown here is derived from an EMBL/GenBank/DDBJ whole genome shotgun (WGS) entry which is preliminary data.</text>
</comment>
<sequence>MASYIYVKTPGMYKLSFNISSFLKDRHINIRLNNFTLIENFTVSQVRGILSLQLNLSKGTNLLILHSLEEPEKSPLSLDKRKLSIQISNIEFKKL</sequence>
<name>A0A2H0KKY6_9BACT</name>
<proteinExistence type="predicted"/>
<dbReference type="EMBL" id="PCVK01000025">
    <property type="protein sequence ID" value="PIQ71899.1"/>
    <property type="molecule type" value="Genomic_DNA"/>
</dbReference>
<gene>
    <name evidence="1" type="ORF">COV87_00785</name>
</gene>
<accession>A0A2H0KKY6</accession>
<protein>
    <submittedName>
        <fullName evidence="1">Uncharacterized protein</fullName>
    </submittedName>
</protein>
<dbReference type="Proteomes" id="UP000229497">
    <property type="component" value="Unassembled WGS sequence"/>
</dbReference>
<evidence type="ECO:0000313" key="1">
    <source>
        <dbReference type="EMBL" id="PIQ71899.1"/>
    </source>
</evidence>